<evidence type="ECO:0000259" key="5">
    <source>
        <dbReference type="PROSITE" id="PS51406"/>
    </source>
</evidence>
<sequence length="252" mass="28996">MKNETKKSRPEDFVENPAATYIENNFRAKKGSIAIVPGFSCEDIVRRGDAQGDGEYPTASGDPFTVFCDMVTDGGGWTLIGRFIMKDQNSMDMMEDQSNTYRKILPNYNTNKQYLLRNGFNQLKYDMGFTQIRFYCFKKKPGRVFHIMTNKNTEGADVVKFFTESETMPTACGSFTGLPDDNSSLAQNCDKWGFPNPDRWGHQTFLNDKRLFSRAMTWQIGRFYRFISKDPYSCDDIKEGISLGDTWKIFVR</sequence>
<dbReference type="GO" id="GO:0070492">
    <property type="term" value="F:oligosaccharide binding"/>
    <property type="evidence" value="ECO:0007669"/>
    <property type="project" value="TreeGrafter"/>
</dbReference>
<name>A0A9W9ZK62_9CNID</name>
<dbReference type="InterPro" id="IPR002181">
    <property type="entry name" value="Fibrinogen_a/b/g_C_dom"/>
</dbReference>
<dbReference type="Pfam" id="PF00147">
    <property type="entry name" value="Fibrinogen_C"/>
    <property type="match status" value="1"/>
</dbReference>
<dbReference type="PANTHER" id="PTHR16146">
    <property type="entry name" value="INTELECTIN"/>
    <property type="match status" value="1"/>
</dbReference>
<keyword evidence="7" id="KW-1185">Reference proteome</keyword>
<keyword evidence="4" id="KW-1015">Disulfide bond</keyword>
<gene>
    <name evidence="6" type="ORF">OS493_035078</name>
</gene>
<dbReference type="NCBIfam" id="NF040941">
    <property type="entry name" value="GGGWT_bact"/>
    <property type="match status" value="1"/>
</dbReference>
<keyword evidence="3" id="KW-0106">Calcium</keyword>
<dbReference type="InterPro" id="IPR036056">
    <property type="entry name" value="Fibrinogen-like_C"/>
</dbReference>
<evidence type="ECO:0000313" key="7">
    <source>
        <dbReference type="Proteomes" id="UP001163046"/>
    </source>
</evidence>
<dbReference type="Proteomes" id="UP001163046">
    <property type="component" value="Unassembled WGS sequence"/>
</dbReference>
<dbReference type="SUPFAM" id="SSF56496">
    <property type="entry name" value="Fibrinogen C-terminal domain-like"/>
    <property type="match status" value="1"/>
</dbReference>
<dbReference type="Gene3D" id="3.90.215.10">
    <property type="entry name" value="Gamma Fibrinogen, chain A, domain 1"/>
    <property type="match status" value="1"/>
</dbReference>
<evidence type="ECO:0000313" key="6">
    <source>
        <dbReference type="EMBL" id="KAJ7382429.1"/>
    </source>
</evidence>
<comment type="caution">
    <text evidence="6">The sequence shown here is derived from an EMBL/GenBank/DDBJ whole genome shotgun (WGS) entry which is preliminary data.</text>
</comment>
<feature type="domain" description="Fibrinogen C-terminal" evidence="5">
    <location>
        <begin position="32"/>
        <end position="82"/>
    </location>
</feature>
<dbReference type="PANTHER" id="PTHR16146:SF46">
    <property type="entry name" value="INTELECTIN-1A-RELATED"/>
    <property type="match status" value="1"/>
</dbReference>
<accession>A0A9W9ZK62</accession>
<dbReference type="EMBL" id="MU825924">
    <property type="protein sequence ID" value="KAJ7382429.1"/>
    <property type="molecule type" value="Genomic_DNA"/>
</dbReference>
<protein>
    <recommendedName>
        <fullName evidence="5">Fibrinogen C-terminal domain-containing protein</fullName>
    </recommendedName>
</protein>
<keyword evidence="2" id="KW-0430">Lectin</keyword>
<evidence type="ECO:0000256" key="1">
    <source>
        <dbReference type="ARBA" id="ARBA00022723"/>
    </source>
</evidence>
<organism evidence="6 7">
    <name type="scientific">Desmophyllum pertusum</name>
    <dbReference type="NCBI Taxonomy" id="174260"/>
    <lineage>
        <taxon>Eukaryota</taxon>
        <taxon>Metazoa</taxon>
        <taxon>Cnidaria</taxon>
        <taxon>Anthozoa</taxon>
        <taxon>Hexacorallia</taxon>
        <taxon>Scleractinia</taxon>
        <taxon>Caryophylliina</taxon>
        <taxon>Caryophylliidae</taxon>
        <taxon>Desmophyllum</taxon>
    </lineage>
</organism>
<dbReference type="AlphaFoldDB" id="A0A9W9ZK62"/>
<reference evidence="6" key="1">
    <citation type="submission" date="2023-01" db="EMBL/GenBank/DDBJ databases">
        <title>Genome assembly of the deep-sea coral Lophelia pertusa.</title>
        <authorList>
            <person name="Herrera S."/>
            <person name="Cordes E."/>
        </authorList>
    </citation>
    <scope>NUCLEOTIDE SEQUENCE</scope>
    <source>
        <strain evidence="6">USNM1676648</strain>
        <tissue evidence="6">Polyp</tissue>
    </source>
</reference>
<dbReference type="OrthoDB" id="5956353at2759"/>
<proteinExistence type="predicted"/>
<dbReference type="GO" id="GO:0005615">
    <property type="term" value="C:extracellular space"/>
    <property type="evidence" value="ECO:0007669"/>
    <property type="project" value="TreeGrafter"/>
</dbReference>
<evidence type="ECO:0000256" key="4">
    <source>
        <dbReference type="ARBA" id="ARBA00023157"/>
    </source>
</evidence>
<evidence type="ECO:0000256" key="3">
    <source>
        <dbReference type="ARBA" id="ARBA00022837"/>
    </source>
</evidence>
<evidence type="ECO:0000256" key="2">
    <source>
        <dbReference type="ARBA" id="ARBA00022734"/>
    </source>
</evidence>
<keyword evidence="1" id="KW-0479">Metal-binding</keyword>
<dbReference type="GO" id="GO:0046872">
    <property type="term" value="F:metal ion binding"/>
    <property type="evidence" value="ECO:0007669"/>
    <property type="project" value="UniProtKB-KW"/>
</dbReference>
<dbReference type="InterPro" id="IPR014716">
    <property type="entry name" value="Fibrinogen_a/b/g_C_1"/>
</dbReference>
<dbReference type="PROSITE" id="PS51406">
    <property type="entry name" value="FIBRINOGEN_C_2"/>
    <property type="match status" value="1"/>
</dbReference>